<evidence type="ECO:0000259" key="3">
    <source>
        <dbReference type="SMART" id="SM00903"/>
    </source>
</evidence>
<proteinExistence type="predicted"/>
<evidence type="ECO:0000313" key="5">
    <source>
        <dbReference type="Proteomes" id="UP001589610"/>
    </source>
</evidence>
<keyword evidence="5" id="KW-1185">Reference proteome</keyword>
<dbReference type="InterPro" id="IPR002563">
    <property type="entry name" value="Flavin_Rdtase-like_dom"/>
</dbReference>
<dbReference type="EC" id="1.5.1.-" evidence="4"/>
<reference evidence="4 5" key="1">
    <citation type="submission" date="2024-09" db="EMBL/GenBank/DDBJ databases">
        <authorList>
            <person name="Sun Q."/>
            <person name="Mori K."/>
        </authorList>
    </citation>
    <scope>NUCLEOTIDE SEQUENCE [LARGE SCALE GENOMIC DNA]</scope>
    <source>
        <strain evidence="4 5">JCM 3028</strain>
    </source>
</reference>
<dbReference type="EMBL" id="JBHMBS010000001">
    <property type="protein sequence ID" value="MFB9674525.1"/>
    <property type="molecule type" value="Genomic_DNA"/>
</dbReference>
<evidence type="ECO:0000256" key="2">
    <source>
        <dbReference type="SAM" id="MobiDB-lite"/>
    </source>
</evidence>
<sequence length="204" mass="21969">MREAPNTNQTGQDDFRALMAGFPTGVAVVTVVSADGSPRGITCSSVCSVTLAPPTLLVCVRNASPTLAAVLAARRFTLNLLDHNARPTAELFASGDPRRFERAEWTVDGGACGPHLVRDAHSIADCLVSRADRVGDHTVVMGAVQRVLRRESRRPLLYGLRRYSVWPEPHEPVPAEITDVAEPASAGRRPRPALTAETASHRMS</sequence>
<dbReference type="SUPFAM" id="SSF50475">
    <property type="entry name" value="FMN-binding split barrel"/>
    <property type="match status" value="1"/>
</dbReference>
<protein>
    <submittedName>
        <fullName evidence="4">Flavin reductase family protein</fullName>
        <ecNumber evidence="4">1.5.1.-</ecNumber>
    </submittedName>
</protein>
<dbReference type="InterPro" id="IPR012349">
    <property type="entry name" value="Split_barrel_FMN-bd"/>
</dbReference>
<feature type="domain" description="Flavin reductase like" evidence="3">
    <location>
        <begin position="19"/>
        <end position="165"/>
    </location>
</feature>
<dbReference type="RefSeq" id="WP_344747189.1">
    <property type="nucleotide sequence ID" value="NZ_BAAAWW010000120.1"/>
</dbReference>
<dbReference type="PANTHER" id="PTHR30466">
    <property type="entry name" value="FLAVIN REDUCTASE"/>
    <property type="match status" value="1"/>
</dbReference>
<dbReference type="Gene3D" id="2.30.110.10">
    <property type="entry name" value="Electron Transport, Fmn-binding Protein, Chain A"/>
    <property type="match status" value="1"/>
</dbReference>
<feature type="region of interest" description="Disordered" evidence="2">
    <location>
        <begin position="179"/>
        <end position="204"/>
    </location>
</feature>
<accession>A0ABV5T628</accession>
<dbReference type="Pfam" id="PF01613">
    <property type="entry name" value="Flavin_Reduct"/>
    <property type="match status" value="1"/>
</dbReference>
<dbReference type="GO" id="GO:0016491">
    <property type="term" value="F:oxidoreductase activity"/>
    <property type="evidence" value="ECO:0007669"/>
    <property type="project" value="UniProtKB-KW"/>
</dbReference>
<dbReference type="PANTHER" id="PTHR30466:SF1">
    <property type="entry name" value="FMN REDUCTASE (NADH) RUTF"/>
    <property type="match status" value="1"/>
</dbReference>
<dbReference type="InterPro" id="IPR050268">
    <property type="entry name" value="NADH-dep_flavin_reductase"/>
</dbReference>
<organism evidence="4 5">
    <name type="scientific">Streptosporangium vulgare</name>
    <dbReference type="NCBI Taxonomy" id="46190"/>
    <lineage>
        <taxon>Bacteria</taxon>
        <taxon>Bacillati</taxon>
        <taxon>Actinomycetota</taxon>
        <taxon>Actinomycetes</taxon>
        <taxon>Streptosporangiales</taxon>
        <taxon>Streptosporangiaceae</taxon>
        <taxon>Streptosporangium</taxon>
    </lineage>
</organism>
<name>A0ABV5T628_9ACTN</name>
<evidence type="ECO:0000256" key="1">
    <source>
        <dbReference type="ARBA" id="ARBA00023002"/>
    </source>
</evidence>
<dbReference type="Proteomes" id="UP001589610">
    <property type="component" value="Unassembled WGS sequence"/>
</dbReference>
<evidence type="ECO:0000313" key="4">
    <source>
        <dbReference type="EMBL" id="MFB9674525.1"/>
    </source>
</evidence>
<gene>
    <name evidence="4" type="ORF">ACFFRH_03405</name>
</gene>
<comment type="caution">
    <text evidence="4">The sequence shown here is derived from an EMBL/GenBank/DDBJ whole genome shotgun (WGS) entry which is preliminary data.</text>
</comment>
<keyword evidence="1 4" id="KW-0560">Oxidoreductase</keyword>
<dbReference type="SMART" id="SM00903">
    <property type="entry name" value="Flavin_Reduct"/>
    <property type="match status" value="1"/>
</dbReference>